<evidence type="ECO:0000256" key="5">
    <source>
        <dbReference type="SAM" id="Phobius"/>
    </source>
</evidence>
<dbReference type="Proteomes" id="UP000032250">
    <property type="component" value="Unassembled WGS sequence"/>
</dbReference>
<feature type="domain" description="Yip1" evidence="6">
    <location>
        <begin position="23"/>
        <end position="221"/>
    </location>
</feature>
<evidence type="ECO:0000256" key="2">
    <source>
        <dbReference type="ARBA" id="ARBA00022692"/>
    </source>
</evidence>
<feature type="transmembrane region" description="Helical" evidence="5">
    <location>
        <begin position="176"/>
        <end position="195"/>
    </location>
</feature>
<gene>
    <name evidence="7" type="ORF">N495_06315</name>
</gene>
<evidence type="ECO:0000256" key="3">
    <source>
        <dbReference type="ARBA" id="ARBA00022989"/>
    </source>
</evidence>
<evidence type="ECO:0000259" key="6">
    <source>
        <dbReference type="Pfam" id="PF04893"/>
    </source>
</evidence>
<organism evidence="7 8">
    <name type="scientific">Clostridium botulinum B2 450</name>
    <dbReference type="NCBI Taxonomy" id="1379739"/>
    <lineage>
        <taxon>Bacteria</taxon>
        <taxon>Bacillati</taxon>
        <taxon>Bacillota</taxon>
        <taxon>Clostridia</taxon>
        <taxon>Eubacteriales</taxon>
        <taxon>Clostridiaceae</taxon>
        <taxon>Clostridium</taxon>
    </lineage>
</organism>
<proteinExistence type="predicted"/>
<feature type="transmembrane region" description="Helical" evidence="5">
    <location>
        <begin position="207"/>
        <end position="228"/>
    </location>
</feature>
<feature type="transmembrane region" description="Helical" evidence="5">
    <location>
        <begin position="98"/>
        <end position="120"/>
    </location>
</feature>
<evidence type="ECO:0000256" key="4">
    <source>
        <dbReference type="ARBA" id="ARBA00023136"/>
    </source>
</evidence>
<dbReference type="RefSeq" id="WP_003487051.1">
    <property type="nucleotide sequence ID" value="NZ_JXSU01000007.1"/>
</dbReference>
<sequence>MEQQENVNTNLNLTLKEKFKFFFTSPSKLFEHYRENPKFGILFLITTICAIIYQLIRSNLTKEIVKKQMEKQFEGLDPQALEMTKKTMDTMNSPALKIGSGLIGVLIAVFGAALLIFIIFKISKVALSYQQTVTLYLVAGLSTCIGSMFKAIYMLISKKAVGINAILNPSVKNTLIANIDIFNIWYYVLLGIGIYTMGKTSKKKATILTIILAILSIGFIVLTASLTMNK</sequence>
<keyword evidence="4 5" id="KW-0472">Membrane</keyword>
<comment type="caution">
    <text evidence="7">The sequence shown here is derived from an EMBL/GenBank/DDBJ whole genome shotgun (WGS) entry which is preliminary data.</text>
</comment>
<dbReference type="Pfam" id="PF04893">
    <property type="entry name" value="Yip1"/>
    <property type="match status" value="1"/>
</dbReference>
<dbReference type="PATRIC" id="fig|1379739.3.peg.1595"/>
<evidence type="ECO:0000313" key="8">
    <source>
        <dbReference type="Proteomes" id="UP000032250"/>
    </source>
</evidence>
<dbReference type="EMBL" id="JXSU01000007">
    <property type="protein sequence ID" value="KIS23217.1"/>
    <property type="molecule type" value="Genomic_DNA"/>
</dbReference>
<dbReference type="OrthoDB" id="1937258at2"/>
<reference evidence="7 8" key="1">
    <citation type="submission" date="2014-06" db="EMBL/GenBank/DDBJ databases">
        <title>Genome characterization of distinct group I Clostridium botulinum lineages.</title>
        <authorList>
            <person name="Giordani F."/>
            <person name="Anselmo A."/>
            <person name="Fillo S."/>
            <person name="Palozzi A.M."/>
            <person name="Fortunato A."/>
            <person name="Gentile B."/>
            <person name="Ciammaruconi A."/>
            <person name="Anniballi F."/>
            <person name="De Medici D."/>
            <person name="Lista F."/>
        </authorList>
    </citation>
    <scope>NUCLEOTIDE SEQUENCE [LARGE SCALE GENOMIC DNA]</scope>
    <source>
        <strain evidence="7 8">B2 450</strain>
    </source>
</reference>
<feature type="transmembrane region" description="Helical" evidence="5">
    <location>
        <begin position="39"/>
        <end position="56"/>
    </location>
</feature>
<feature type="transmembrane region" description="Helical" evidence="5">
    <location>
        <begin position="132"/>
        <end position="156"/>
    </location>
</feature>
<dbReference type="InterPro" id="IPR006977">
    <property type="entry name" value="Yip1_dom"/>
</dbReference>
<keyword evidence="2 5" id="KW-0812">Transmembrane</keyword>
<dbReference type="AlphaFoldDB" id="A0A0D1BTW1"/>
<evidence type="ECO:0000313" key="7">
    <source>
        <dbReference type="EMBL" id="KIS23217.1"/>
    </source>
</evidence>
<accession>A0A0D1BTW1</accession>
<name>A0A0D1BTW1_CLOBO</name>
<protein>
    <submittedName>
        <fullName evidence="7">Membrane protein</fullName>
    </submittedName>
</protein>
<evidence type="ECO:0000256" key="1">
    <source>
        <dbReference type="ARBA" id="ARBA00004141"/>
    </source>
</evidence>
<comment type="subcellular location">
    <subcellularLocation>
        <location evidence="1">Membrane</location>
        <topology evidence="1">Multi-pass membrane protein</topology>
    </subcellularLocation>
</comment>
<dbReference type="HOGENOM" id="CLU_107071_0_0_9"/>
<keyword evidence="3 5" id="KW-1133">Transmembrane helix</keyword>
<dbReference type="GO" id="GO:0016020">
    <property type="term" value="C:membrane"/>
    <property type="evidence" value="ECO:0007669"/>
    <property type="project" value="UniProtKB-SubCell"/>
</dbReference>